<dbReference type="EMBL" id="BTGB01000001">
    <property type="protein sequence ID" value="GMM43928.1"/>
    <property type="molecule type" value="Genomic_DNA"/>
</dbReference>
<dbReference type="Gene3D" id="6.10.140.2220">
    <property type="match status" value="1"/>
</dbReference>
<accession>A0AAV5QYD6</accession>
<keyword evidence="6" id="KW-1185">Reference proteome</keyword>
<dbReference type="PANTHER" id="PTHR12197:SF251">
    <property type="entry name" value="EG:BACR7C10.4 PROTEIN"/>
    <property type="match status" value="1"/>
</dbReference>
<keyword evidence="3" id="KW-0862">Zinc</keyword>
<evidence type="ECO:0000313" key="5">
    <source>
        <dbReference type="EMBL" id="GMM43928.1"/>
    </source>
</evidence>
<dbReference type="AlphaFoldDB" id="A0AAV5QYD6"/>
<dbReference type="PROSITE" id="PS50280">
    <property type="entry name" value="SET"/>
    <property type="match status" value="1"/>
</dbReference>
<protein>
    <recommendedName>
        <fullName evidence="4">SET domain-containing protein</fullName>
    </recommendedName>
</protein>
<feature type="domain" description="SET" evidence="4">
    <location>
        <begin position="2"/>
        <end position="302"/>
    </location>
</feature>
<dbReference type="InterPro" id="IPR050869">
    <property type="entry name" value="H3K4_H4K5_MeTrfase"/>
</dbReference>
<keyword evidence="2" id="KW-0863">Zinc-finger</keyword>
<dbReference type="SUPFAM" id="SSF144232">
    <property type="entry name" value="HIT/MYND zinc finger-like"/>
    <property type="match status" value="1"/>
</dbReference>
<dbReference type="Gene3D" id="2.170.270.10">
    <property type="entry name" value="SET domain"/>
    <property type="match status" value="1"/>
</dbReference>
<evidence type="ECO:0000256" key="2">
    <source>
        <dbReference type="ARBA" id="ARBA00022771"/>
    </source>
</evidence>
<evidence type="ECO:0000256" key="1">
    <source>
        <dbReference type="ARBA" id="ARBA00022723"/>
    </source>
</evidence>
<keyword evidence="1" id="KW-0479">Metal-binding</keyword>
<dbReference type="Proteomes" id="UP001378960">
    <property type="component" value="Unassembled WGS sequence"/>
</dbReference>
<organism evidence="5 6">
    <name type="scientific">Pichia kluyveri</name>
    <name type="common">Yeast</name>
    <dbReference type="NCBI Taxonomy" id="36015"/>
    <lineage>
        <taxon>Eukaryota</taxon>
        <taxon>Fungi</taxon>
        <taxon>Dikarya</taxon>
        <taxon>Ascomycota</taxon>
        <taxon>Saccharomycotina</taxon>
        <taxon>Pichiomycetes</taxon>
        <taxon>Pichiales</taxon>
        <taxon>Pichiaceae</taxon>
        <taxon>Pichia</taxon>
    </lineage>
</organism>
<dbReference type="InterPro" id="IPR001214">
    <property type="entry name" value="SET_dom"/>
</dbReference>
<evidence type="ECO:0000313" key="6">
    <source>
        <dbReference type="Proteomes" id="UP001378960"/>
    </source>
</evidence>
<reference evidence="5 6" key="1">
    <citation type="journal article" date="2023" name="Elife">
        <title>Identification of key yeast species and microbe-microbe interactions impacting larval growth of Drosophila in the wild.</title>
        <authorList>
            <person name="Mure A."/>
            <person name="Sugiura Y."/>
            <person name="Maeda R."/>
            <person name="Honda K."/>
            <person name="Sakurai N."/>
            <person name="Takahashi Y."/>
            <person name="Watada M."/>
            <person name="Katoh T."/>
            <person name="Gotoh A."/>
            <person name="Gotoh Y."/>
            <person name="Taniguchi I."/>
            <person name="Nakamura K."/>
            <person name="Hayashi T."/>
            <person name="Katayama T."/>
            <person name="Uemura T."/>
            <person name="Hattori Y."/>
        </authorList>
    </citation>
    <scope>NUCLEOTIDE SEQUENCE [LARGE SCALE GENOMIC DNA]</scope>
    <source>
        <strain evidence="5 6">PK-24</strain>
    </source>
</reference>
<evidence type="ECO:0000256" key="3">
    <source>
        <dbReference type="ARBA" id="ARBA00022833"/>
    </source>
</evidence>
<dbReference type="GO" id="GO:0008270">
    <property type="term" value="F:zinc ion binding"/>
    <property type="evidence" value="ECO:0007669"/>
    <property type="project" value="UniProtKB-KW"/>
</dbReference>
<evidence type="ECO:0000259" key="4">
    <source>
        <dbReference type="PROSITE" id="PS50280"/>
    </source>
</evidence>
<dbReference type="PROSITE" id="PS01360">
    <property type="entry name" value="ZF_MYND_1"/>
    <property type="match status" value="1"/>
</dbReference>
<sequence length="695" mass="81076">MINPESKNSKERGLKICMFNNNVFKEKSINAGTNMFKFVPMIKVIGLINNNCAECGKFLCDIIGDGDAFTKETKCDTCDFRKFCGEECKTKAMLDWHNIECEFIKFIQKEIVVVDSFTRSKKQGWNKDDLEMDQNFEKTVLLITTIFRLLVCLAKNDDYVLNMICNMSDHLKIYQNYIQTGKYECIEHKEVFDDTKNTFVPLIKLFFDTNLKKMVNDSNRSGGLPSINENGIYKACFLVYVNISTVMDHLNNNLGMMFDPLFSMINHSCDPNCTLVYNNDGEIMVKNTKKLKASNEMLLNYIPVFLPREIRRKKLKASFFFDCECYKCTVMDKKFDDMLPINCTYCGTLNKGFLLENFAIYDSLPKFAKKIACLNCENIIEVEFIFKKYLEMFQFFKEINPESENIEDLKGWDSEAANWKTLTDMQFNKCVMIFKTSYGIVPLKSWPMNFIINIIKNEVQIRNNNIVNITCLRLTYLSNFLIENMLERKSIFKTMIGSSLYDLAVISAEYLFDQYLHKKTMIEKILLESIGWGTFSICILSFKHLSIRFSSRLEKDNAYNSDSFSEVLERSQKDMIQLAGEVKRLLEFCKCNYGDNGSKDVNLFKEHYLEQSLSKYESFIDCEINKQLLGVVIPLSDRDISHFGLKREMEMEDKEAESQDFENTKRHANTYVRPQQEEIDKLSPLFETPQWITKL</sequence>
<dbReference type="InterPro" id="IPR046341">
    <property type="entry name" value="SET_dom_sf"/>
</dbReference>
<dbReference type="InterPro" id="IPR002893">
    <property type="entry name" value="Znf_MYND"/>
</dbReference>
<dbReference type="PANTHER" id="PTHR12197">
    <property type="entry name" value="HISTONE-LYSINE N-METHYLTRANSFERASE SMYD"/>
    <property type="match status" value="1"/>
</dbReference>
<dbReference type="CDD" id="cd20071">
    <property type="entry name" value="SET_SMYD"/>
    <property type="match status" value="1"/>
</dbReference>
<dbReference type="SUPFAM" id="SSF82199">
    <property type="entry name" value="SET domain"/>
    <property type="match status" value="1"/>
</dbReference>
<dbReference type="Pfam" id="PF00856">
    <property type="entry name" value="SET"/>
    <property type="match status" value="1"/>
</dbReference>
<dbReference type="Gene3D" id="1.10.220.160">
    <property type="match status" value="1"/>
</dbReference>
<dbReference type="GO" id="GO:0005634">
    <property type="term" value="C:nucleus"/>
    <property type="evidence" value="ECO:0007669"/>
    <property type="project" value="TreeGrafter"/>
</dbReference>
<gene>
    <name evidence="5" type="ORF">DAPK24_005030</name>
</gene>
<name>A0AAV5QYD6_PICKL</name>
<proteinExistence type="predicted"/>
<comment type="caution">
    <text evidence="5">The sequence shown here is derived from an EMBL/GenBank/DDBJ whole genome shotgun (WGS) entry which is preliminary data.</text>
</comment>